<keyword evidence="2" id="KW-1003">Cell membrane</keyword>
<feature type="transmembrane region" description="Helical" evidence="6">
    <location>
        <begin position="48"/>
        <end position="68"/>
    </location>
</feature>
<proteinExistence type="predicted"/>
<evidence type="ECO:0000256" key="6">
    <source>
        <dbReference type="SAM" id="Phobius"/>
    </source>
</evidence>
<evidence type="ECO:0000256" key="1">
    <source>
        <dbReference type="ARBA" id="ARBA00004651"/>
    </source>
</evidence>
<name>A0A1M5BF65_9BACT</name>
<gene>
    <name evidence="7" type="ORF">SAMN02745206_01923</name>
</gene>
<feature type="transmembrane region" description="Helical" evidence="6">
    <location>
        <begin position="80"/>
        <end position="101"/>
    </location>
</feature>
<dbReference type="InterPro" id="IPR005598">
    <property type="entry name" value="ATP_synth_I"/>
</dbReference>
<sequence length="141" mass="15202">MKGDPLERADLSGYHGYQRRLARGAFTVSVMTGLLAYVAGYGAAAKGLVLGSLFSVLNFVLMAQILPYQLGVGANRTRATGIALGSLGVRLALMAVPLIVAARSDRFNFWAAAAGLFTIPVAIFVDHAFLQRFSRFRIQEH</sequence>
<dbReference type="EMBL" id="FQVB01000017">
    <property type="protein sequence ID" value="SHF41144.1"/>
    <property type="molecule type" value="Genomic_DNA"/>
</dbReference>
<keyword evidence="5 6" id="KW-0472">Membrane</keyword>
<evidence type="ECO:0000256" key="2">
    <source>
        <dbReference type="ARBA" id="ARBA00022475"/>
    </source>
</evidence>
<evidence type="ECO:0000256" key="5">
    <source>
        <dbReference type="ARBA" id="ARBA00023136"/>
    </source>
</evidence>
<comment type="subcellular location">
    <subcellularLocation>
        <location evidence="1">Cell membrane</location>
        <topology evidence="1">Multi-pass membrane protein</topology>
    </subcellularLocation>
</comment>
<keyword evidence="3 6" id="KW-0812">Transmembrane</keyword>
<organism evidence="7 8">
    <name type="scientific">Desulfacinum infernum DSM 9756</name>
    <dbReference type="NCBI Taxonomy" id="1121391"/>
    <lineage>
        <taxon>Bacteria</taxon>
        <taxon>Pseudomonadati</taxon>
        <taxon>Thermodesulfobacteriota</taxon>
        <taxon>Syntrophobacteria</taxon>
        <taxon>Syntrophobacterales</taxon>
        <taxon>Syntrophobacteraceae</taxon>
        <taxon>Desulfacinum</taxon>
    </lineage>
</organism>
<dbReference type="STRING" id="1121391.SAMN02745206_01923"/>
<evidence type="ECO:0000256" key="3">
    <source>
        <dbReference type="ARBA" id="ARBA00022692"/>
    </source>
</evidence>
<feature type="transmembrane region" description="Helical" evidence="6">
    <location>
        <begin position="21"/>
        <end position="42"/>
    </location>
</feature>
<accession>A0A1M5BF65</accession>
<feature type="transmembrane region" description="Helical" evidence="6">
    <location>
        <begin position="107"/>
        <end position="130"/>
    </location>
</feature>
<evidence type="ECO:0000256" key="4">
    <source>
        <dbReference type="ARBA" id="ARBA00022989"/>
    </source>
</evidence>
<evidence type="ECO:0000313" key="7">
    <source>
        <dbReference type="EMBL" id="SHF41144.1"/>
    </source>
</evidence>
<keyword evidence="8" id="KW-1185">Reference proteome</keyword>
<evidence type="ECO:0000313" key="8">
    <source>
        <dbReference type="Proteomes" id="UP000184076"/>
    </source>
</evidence>
<reference evidence="8" key="1">
    <citation type="submission" date="2016-11" db="EMBL/GenBank/DDBJ databases">
        <authorList>
            <person name="Varghese N."/>
            <person name="Submissions S."/>
        </authorList>
    </citation>
    <scope>NUCLEOTIDE SEQUENCE [LARGE SCALE GENOMIC DNA]</scope>
    <source>
        <strain evidence="8">DSM 9756</strain>
    </source>
</reference>
<dbReference type="Proteomes" id="UP000184076">
    <property type="component" value="Unassembled WGS sequence"/>
</dbReference>
<dbReference type="Pfam" id="PF03899">
    <property type="entry name" value="ATP-synt_I"/>
    <property type="match status" value="1"/>
</dbReference>
<dbReference type="AlphaFoldDB" id="A0A1M5BF65"/>
<dbReference type="GO" id="GO:0005886">
    <property type="term" value="C:plasma membrane"/>
    <property type="evidence" value="ECO:0007669"/>
    <property type="project" value="UniProtKB-SubCell"/>
</dbReference>
<protein>
    <submittedName>
        <fullName evidence="7">ATP synthase I chain</fullName>
    </submittedName>
</protein>
<keyword evidence="4 6" id="KW-1133">Transmembrane helix</keyword>
<dbReference type="OrthoDB" id="5518164at2"/>